<keyword evidence="1" id="KW-1133">Transmembrane helix</keyword>
<organism evidence="2 3">
    <name type="scientific">Bradyrhizobium cosmicum</name>
    <dbReference type="NCBI Taxonomy" id="1404864"/>
    <lineage>
        <taxon>Bacteria</taxon>
        <taxon>Pseudomonadati</taxon>
        <taxon>Pseudomonadota</taxon>
        <taxon>Alphaproteobacteria</taxon>
        <taxon>Hyphomicrobiales</taxon>
        <taxon>Nitrobacteraceae</taxon>
        <taxon>Bradyrhizobium</taxon>
    </lineage>
</organism>
<keyword evidence="3" id="KW-1185">Reference proteome</keyword>
<keyword evidence="1" id="KW-0812">Transmembrane</keyword>
<feature type="transmembrane region" description="Helical" evidence="1">
    <location>
        <begin position="6"/>
        <end position="28"/>
    </location>
</feature>
<gene>
    <name evidence="2" type="ORF">S23_16330</name>
</gene>
<sequence>MMWWSGSFSSANVMILALCGAAVGYLWYRAMRWQFERMGMLPRREDQAKET</sequence>
<evidence type="ECO:0000313" key="3">
    <source>
        <dbReference type="Proteomes" id="UP000007886"/>
    </source>
</evidence>
<evidence type="ECO:0000313" key="2">
    <source>
        <dbReference type="EMBL" id="BAL74850.1"/>
    </source>
</evidence>
<accession>A0AAI8MAW4</accession>
<dbReference type="KEGG" id="brs:S23_16330"/>
<evidence type="ECO:0000256" key="1">
    <source>
        <dbReference type="SAM" id="Phobius"/>
    </source>
</evidence>
<keyword evidence="1" id="KW-0472">Membrane</keyword>
<name>A0AAI8MAW4_9BRAD</name>
<dbReference type="EMBL" id="AP012279">
    <property type="protein sequence ID" value="BAL74850.1"/>
    <property type="molecule type" value="Genomic_DNA"/>
</dbReference>
<dbReference type="AlphaFoldDB" id="A0AAI8MAW4"/>
<protein>
    <submittedName>
        <fullName evidence="2">Uncharacterized protein</fullName>
    </submittedName>
</protein>
<reference evidence="2 3" key="1">
    <citation type="journal article" date="2012" name="Microbes Environ.">
        <title>Complete genome sequence of Bradyrhizobium sp. S23321: insights into symbiosis evolution in soil oligotrophs.</title>
        <authorList>
            <person name="Okubo T."/>
            <person name="Tsukui T."/>
            <person name="Maita H."/>
            <person name="Okamoto S."/>
            <person name="Oshima K."/>
            <person name="Fujisawa T."/>
            <person name="Saito A."/>
            <person name="Futamata H."/>
            <person name="Hattori R."/>
            <person name="Shimomura Y."/>
            <person name="Haruta S."/>
            <person name="Morimoto S."/>
            <person name="Wang Y."/>
            <person name="Sakai Y."/>
            <person name="Hattori M."/>
            <person name="Aizawa S."/>
            <person name="Nagashima K.V.P."/>
            <person name="Masuda S."/>
            <person name="Hattori T."/>
            <person name="Yamashita A."/>
            <person name="Bao Z."/>
            <person name="Hayatsu M."/>
            <person name="Kajiya-Kanegae H."/>
            <person name="Yoshinaga I."/>
            <person name="Sakamoto K."/>
            <person name="Toyota K."/>
            <person name="Nakao M."/>
            <person name="Kohara M."/>
            <person name="Anda M."/>
            <person name="Niwa R."/>
            <person name="Jung-Hwan P."/>
            <person name="Sameshima-Saito R."/>
            <person name="Tokuda S."/>
            <person name="Yamamoto S."/>
            <person name="Yamamoto S."/>
            <person name="Yokoyama T."/>
            <person name="Akutsu T."/>
            <person name="Nakamura Y."/>
            <person name="Nakahira-Yanaka Y."/>
            <person name="Takada Hoshino Y."/>
            <person name="Hirakawa H."/>
            <person name="Mitsui H."/>
            <person name="Terasawa K."/>
            <person name="Itakura M."/>
            <person name="Sato S."/>
            <person name="Ikeda-Ohtsubo W."/>
            <person name="Sakakura N."/>
            <person name="Kaminuma E."/>
            <person name="Minamisawa K."/>
        </authorList>
    </citation>
    <scope>NUCLEOTIDE SEQUENCE [LARGE SCALE GENOMIC DNA]</scope>
    <source>
        <strain evidence="2 3">S23321</strain>
    </source>
</reference>
<proteinExistence type="predicted"/>
<dbReference type="Proteomes" id="UP000007886">
    <property type="component" value="Chromosome"/>
</dbReference>